<dbReference type="WBParaSite" id="nRc.2.0.1.t23832-RA">
    <property type="protein sequence ID" value="nRc.2.0.1.t23832-RA"/>
    <property type="gene ID" value="nRc.2.0.1.g23832"/>
</dbReference>
<proteinExistence type="predicted"/>
<evidence type="ECO:0000313" key="2">
    <source>
        <dbReference type="WBParaSite" id="nRc.2.0.1.t23832-RA"/>
    </source>
</evidence>
<sequence>MRIQLLQQNAMPFTPQDVGVPIDHQPRISIDRQEELATQLCKLKGTVKALFDIITNTATEDNKREADSQGQEPDR</sequence>
<reference evidence="2" key="1">
    <citation type="submission" date="2022-11" db="UniProtKB">
        <authorList>
            <consortium name="WormBaseParasite"/>
        </authorList>
    </citation>
    <scope>IDENTIFICATION</scope>
</reference>
<keyword evidence="1" id="KW-1185">Reference proteome</keyword>
<accession>A0A915JCE5</accession>
<dbReference type="Proteomes" id="UP000887565">
    <property type="component" value="Unplaced"/>
</dbReference>
<evidence type="ECO:0000313" key="1">
    <source>
        <dbReference type="Proteomes" id="UP000887565"/>
    </source>
</evidence>
<organism evidence="1 2">
    <name type="scientific">Romanomermis culicivorax</name>
    <name type="common">Nematode worm</name>
    <dbReference type="NCBI Taxonomy" id="13658"/>
    <lineage>
        <taxon>Eukaryota</taxon>
        <taxon>Metazoa</taxon>
        <taxon>Ecdysozoa</taxon>
        <taxon>Nematoda</taxon>
        <taxon>Enoplea</taxon>
        <taxon>Dorylaimia</taxon>
        <taxon>Mermithida</taxon>
        <taxon>Mermithoidea</taxon>
        <taxon>Mermithidae</taxon>
        <taxon>Romanomermis</taxon>
    </lineage>
</organism>
<protein>
    <submittedName>
        <fullName evidence="2">EKC/KEOPS complex subunit GON7</fullName>
    </submittedName>
</protein>
<dbReference type="AlphaFoldDB" id="A0A915JCE5"/>
<name>A0A915JCE5_ROMCU</name>